<protein>
    <submittedName>
        <fullName evidence="6">Sphingomyelin phosphodiesterase</fullName>
        <ecNumber evidence="6">3.1.4.12</ecNumber>
    </submittedName>
</protein>
<keyword evidence="2 4" id="KW-0732">Signal</keyword>
<dbReference type="SUPFAM" id="SSF56219">
    <property type="entry name" value="DNase I-like"/>
    <property type="match status" value="1"/>
</dbReference>
<sequence length="334" mass="35710">MRLARAATACAFVLLLGSAATTPAVASPAGTADAAGTAQSPQVPQIKLVTSNVMMLSRNLYPNWGQLQRADLIANAGYTQNADVVIFQEAFDNAASDRLLGNVKGRYPYQTPVLGRSTSGWDRTEGAYSSWTPEDGGVAVVSKWPILEKVQHVYADGCGADYYSNKGFVYVVLNVNGTRVHIVGTHTQADDSSCGSGEAASIRHGQDQEIDAFLDARNIPAAEPVIIAGDLNIDAHGSDYPGLLADLDAAAPDADPGPANSFDPVTNSVARDRYPNDPAQRLDHALLRNGHARPAHWNNRVVDEHSPKWSVSSWGTTYSYTDYSDHYPLVAGDV</sequence>
<dbReference type="EC" id="3.1.4.12" evidence="6"/>
<evidence type="ECO:0000256" key="4">
    <source>
        <dbReference type="SAM" id="SignalP"/>
    </source>
</evidence>
<evidence type="ECO:0000259" key="5">
    <source>
        <dbReference type="Pfam" id="PF03372"/>
    </source>
</evidence>
<dbReference type="InterPro" id="IPR005135">
    <property type="entry name" value="Endo/exonuclease/phosphatase"/>
</dbReference>
<dbReference type="CDD" id="cd09078">
    <property type="entry name" value="nSMase"/>
    <property type="match status" value="1"/>
</dbReference>
<dbReference type="GO" id="GO:0004767">
    <property type="term" value="F:sphingomyelin phosphodiesterase activity"/>
    <property type="evidence" value="ECO:0007669"/>
    <property type="project" value="UniProtKB-EC"/>
</dbReference>
<evidence type="ECO:0000313" key="7">
    <source>
        <dbReference type="Proteomes" id="UP001614394"/>
    </source>
</evidence>
<dbReference type="InterPro" id="IPR036691">
    <property type="entry name" value="Endo/exonu/phosph_ase_sf"/>
</dbReference>
<dbReference type="InterPro" id="IPR038772">
    <property type="entry name" value="Sph/SMPD2-like"/>
</dbReference>
<keyword evidence="3 6" id="KW-0378">Hydrolase</keyword>
<comment type="caution">
    <text evidence="6">The sequence shown here is derived from an EMBL/GenBank/DDBJ whole genome shotgun (WGS) entry which is preliminary data.</text>
</comment>
<dbReference type="NCBIfam" id="TIGR03395">
    <property type="entry name" value="sphingomy"/>
    <property type="match status" value="1"/>
</dbReference>
<reference evidence="6 7" key="1">
    <citation type="submission" date="2024-10" db="EMBL/GenBank/DDBJ databases">
        <title>The Natural Products Discovery Center: Release of the First 8490 Sequenced Strains for Exploring Actinobacteria Biosynthetic Diversity.</title>
        <authorList>
            <person name="Kalkreuter E."/>
            <person name="Kautsar S.A."/>
            <person name="Yang D."/>
            <person name="Bader C.D."/>
            <person name="Teijaro C.N."/>
            <person name="Fluegel L."/>
            <person name="Davis C.M."/>
            <person name="Simpson J.R."/>
            <person name="Lauterbach L."/>
            <person name="Steele A.D."/>
            <person name="Gui C."/>
            <person name="Meng S."/>
            <person name="Li G."/>
            <person name="Viehrig K."/>
            <person name="Ye F."/>
            <person name="Su P."/>
            <person name="Kiefer A.F."/>
            <person name="Nichols A."/>
            <person name="Cepeda A.J."/>
            <person name="Yan W."/>
            <person name="Fan B."/>
            <person name="Jiang Y."/>
            <person name="Adhikari A."/>
            <person name="Zheng C.-J."/>
            <person name="Schuster L."/>
            <person name="Cowan T.M."/>
            <person name="Smanski M.J."/>
            <person name="Chevrette M.G."/>
            <person name="De Carvalho L.P.S."/>
            <person name="Shen B."/>
        </authorList>
    </citation>
    <scope>NUCLEOTIDE SEQUENCE [LARGE SCALE GENOMIC DNA]</scope>
    <source>
        <strain evidence="6 7">NPDC053399</strain>
    </source>
</reference>
<dbReference type="EMBL" id="JBITYG010000005">
    <property type="protein sequence ID" value="MFI9102401.1"/>
    <property type="molecule type" value="Genomic_DNA"/>
</dbReference>
<feature type="chain" id="PRO_5046677491" evidence="4">
    <location>
        <begin position="27"/>
        <end position="334"/>
    </location>
</feature>
<evidence type="ECO:0000256" key="1">
    <source>
        <dbReference type="ARBA" id="ARBA00006335"/>
    </source>
</evidence>
<name>A0ABW8CAI6_9ACTN</name>
<gene>
    <name evidence="6" type="primary">sph</name>
    <name evidence="6" type="ORF">ACIGXA_17935</name>
</gene>
<comment type="similarity">
    <text evidence="1">Belongs to the neutral sphingomyelinase family.</text>
</comment>
<feature type="signal peptide" evidence="4">
    <location>
        <begin position="1"/>
        <end position="26"/>
    </location>
</feature>
<accession>A0ABW8CAI6</accession>
<dbReference type="Proteomes" id="UP001614394">
    <property type="component" value="Unassembled WGS sequence"/>
</dbReference>
<proteinExistence type="inferred from homology"/>
<dbReference type="Pfam" id="PF03372">
    <property type="entry name" value="Exo_endo_phos"/>
    <property type="match status" value="1"/>
</dbReference>
<dbReference type="PANTHER" id="PTHR16320:SF23">
    <property type="entry name" value="SPHINGOMYELINASE C 1"/>
    <property type="match status" value="1"/>
</dbReference>
<evidence type="ECO:0000256" key="2">
    <source>
        <dbReference type="ARBA" id="ARBA00022729"/>
    </source>
</evidence>
<organism evidence="6 7">
    <name type="scientific">Streptomyces fildesensis</name>
    <dbReference type="NCBI Taxonomy" id="375757"/>
    <lineage>
        <taxon>Bacteria</taxon>
        <taxon>Bacillati</taxon>
        <taxon>Actinomycetota</taxon>
        <taxon>Actinomycetes</taxon>
        <taxon>Kitasatosporales</taxon>
        <taxon>Streptomycetaceae</taxon>
        <taxon>Streptomyces</taxon>
    </lineage>
</organism>
<dbReference type="RefSeq" id="WP_399650068.1">
    <property type="nucleotide sequence ID" value="NZ_JBITYG010000005.1"/>
</dbReference>
<evidence type="ECO:0000256" key="3">
    <source>
        <dbReference type="ARBA" id="ARBA00022801"/>
    </source>
</evidence>
<feature type="domain" description="Endonuclease/exonuclease/phosphatase" evidence="5">
    <location>
        <begin position="68"/>
        <end position="326"/>
    </location>
</feature>
<keyword evidence="7" id="KW-1185">Reference proteome</keyword>
<dbReference type="PANTHER" id="PTHR16320">
    <property type="entry name" value="SPHINGOMYELINASE FAMILY MEMBER"/>
    <property type="match status" value="1"/>
</dbReference>
<evidence type="ECO:0000313" key="6">
    <source>
        <dbReference type="EMBL" id="MFI9102401.1"/>
    </source>
</evidence>
<dbReference type="Gene3D" id="3.60.10.10">
    <property type="entry name" value="Endonuclease/exonuclease/phosphatase"/>
    <property type="match status" value="1"/>
</dbReference>
<dbReference type="InterPro" id="IPR017766">
    <property type="entry name" value="Sphingomyelinase/PLipase_C"/>
</dbReference>